<proteinExistence type="predicted"/>
<reference evidence="2" key="1">
    <citation type="submission" date="2022-05" db="EMBL/GenBank/DDBJ databases">
        <authorList>
            <person name="Okamura Y."/>
        </authorList>
    </citation>
    <scope>NUCLEOTIDE SEQUENCE</scope>
</reference>
<dbReference type="EMBL" id="CALOZG010000035">
    <property type="protein sequence ID" value="CAH4033780.1"/>
    <property type="molecule type" value="Genomic_DNA"/>
</dbReference>
<feature type="region of interest" description="Disordered" evidence="1">
    <location>
        <begin position="61"/>
        <end position="92"/>
    </location>
</feature>
<keyword evidence="3" id="KW-1185">Reference proteome</keyword>
<comment type="caution">
    <text evidence="2">The sequence shown here is derived from an EMBL/GenBank/DDBJ whole genome shotgun (WGS) entry which is preliminary data.</text>
</comment>
<protein>
    <submittedName>
        <fullName evidence="2">Uncharacterized protein</fullName>
    </submittedName>
</protein>
<evidence type="ECO:0000313" key="2">
    <source>
        <dbReference type="EMBL" id="CAH4033780.1"/>
    </source>
</evidence>
<sequence length="92" mass="10048">MLCGKGPASYAASDRIKVTCGLVYVGAAGPVGRGEIKRSADQRGRRAIGIRHYYYASITERVTQARGPREQRGRRRLTPAPQPPVNSLQHST</sequence>
<dbReference type="AlphaFoldDB" id="A0A9P0TRN1"/>
<accession>A0A9P0TRN1</accession>
<evidence type="ECO:0000313" key="3">
    <source>
        <dbReference type="Proteomes" id="UP001152562"/>
    </source>
</evidence>
<dbReference type="Proteomes" id="UP001152562">
    <property type="component" value="Unassembled WGS sequence"/>
</dbReference>
<name>A0A9P0TRN1_PIEBR</name>
<evidence type="ECO:0000256" key="1">
    <source>
        <dbReference type="SAM" id="MobiDB-lite"/>
    </source>
</evidence>
<gene>
    <name evidence="2" type="ORF">PIBRA_LOCUS10026</name>
</gene>
<organism evidence="2 3">
    <name type="scientific">Pieris brassicae</name>
    <name type="common">White butterfly</name>
    <name type="synonym">Large white butterfly</name>
    <dbReference type="NCBI Taxonomy" id="7116"/>
    <lineage>
        <taxon>Eukaryota</taxon>
        <taxon>Metazoa</taxon>
        <taxon>Ecdysozoa</taxon>
        <taxon>Arthropoda</taxon>
        <taxon>Hexapoda</taxon>
        <taxon>Insecta</taxon>
        <taxon>Pterygota</taxon>
        <taxon>Neoptera</taxon>
        <taxon>Endopterygota</taxon>
        <taxon>Lepidoptera</taxon>
        <taxon>Glossata</taxon>
        <taxon>Ditrysia</taxon>
        <taxon>Papilionoidea</taxon>
        <taxon>Pieridae</taxon>
        <taxon>Pierinae</taxon>
        <taxon>Pieris</taxon>
    </lineage>
</organism>